<name>A0A062V975_9PROT</name>
<dbReference type="EMBL" id="ARYM01000009">
    <property type="protein sequence ID" value="KCZ98777.1"/>
    <property type="molecule type" value="Genomic_DNA"/>
</dbReference>
<keyword evidence="12" id="KW-1185">Reference proteome</keyword>
<dbReference type="GO" id="GO:0003677">
    <property type="term" value="F:DNA binding"/>
    <property type="evidence" value="ECO:0007669"/>
    <property type="project" value="UniProtKB-KW"/>
</dbReference>
<dbReference type="HAMAP" id="MF_01470">
    <property type="entry name" value="Cas1"/>
    <property type="match status" value="1"/>
</dbReference>
<keyword evidence="2 10" id="KW-0479">Metal-binding</keyword>
<gene>
    <name evidence="10" type="primary">cas1</name>
    <name evidence="11" type="ORF">HPO_09483</name>
</gene>
<comment type="subunit">
    <text evidence="9 10">Homodimer, forms a heterotetramer with a Cas2 homodimer.</text>
</comment>
<evidence type="ECO:0000313" key="12">
    <source>
        <dbReference type="Proteomes" id="UP000027100"/>
    </source>
</evidence>
<keyword evidence="4 10" id="KW-0378">Hydrolase</keyword>
<keyword evidence="8 10" id="KW-0464">Manganese</keyword>
<keyword evidence="1 10" id="KW-0540">Nuclease</keyword>
<dbReference type="GO" id="GO:0043571">
    <property type="term" value="P:maintenance of CRISPR repeat elements"/>
    <property type="evidence" value="ECO:0007669"/>
    <property type="project" value="UniProtKB-UniRule"/>
</dbReference>
<comment type="similarity">
    <text evidence="10">Belongs to the CRISPR-associated endonuclease Cas1 family.</text>
</comment>
<dbReference type="NCBIfam" id="TIGR03640">
    <property type="entry name" value="cas1_DVULG"/>
    <property type="match status" value="1"/>
</dbReference>
<dbReference type="PANTHER" id="PTHR34353">
    <property type="entry name" value="CRISPR-ASSOCIATED ENDONUCLEASE CAS1 1"/>
    <property type="match status" value="1"/>
</dbReference>
<comment type="function">
    <text evidence="10">CRISPR (clustered regularly interspaced short palindromic repeat), is an adaptive immune system that provides protection against mobile genetic elements (viruses, transposable elements and conjugative plasmids). CRISPR clusters contain spacers, sequences complementary to antecedent mobile elements, and target invading nucleic acids. CRISPR clusters are transcribed and processed into CRISPR RNA (crRNA). Acts as a dsDNA endonuclease. Involved in the integration of spacer DNA into the CRISPR cassette.</text>
</comment>
<dbReference type="Gene3D" id="1.20.120.920">
    <property type="entry name" value="CRISPR-associated endonuclease Cas1, C-terminal domain"/>
    <property type="match status" value="1"/>
</dbReference>
<organism evidence="11 12">
    <name type="scientific">Hyphomonas polymorpha PS728</name>
    <dbReference type="NCBI Taxonomy" id="1280954"/>
    <lineage>
        <taxon>Bacteria</taxon>
        <taxon>Pseudomonadati</taxon>
        <taxon>Pseudomonadota</taxon>
        <taxon>Alphaproteobacteria</taxon>
        <taxon>Hyphomonadales</taxon>
        <taxon>Hyphomonadaceae</taxon>
        <taxon>Hyphomonas</taxon>
    </lineage>
</organism>
<dbReference type="Pfam" id="PF01867">
    <property type="entry name" value="Cas_Cas1"/>
    <property type="match status" value="1"/>
</dbReference>
<dbReference type="STRING" id="1280954.HPO_09483"/>
<evidence type="ECO:0000256" key="1">
    <source>
        <dbReference type="ARBA" id="ARBA00022722"/>
    </source>
</evidence>
<keyword evidence="3 10" id="KW-0255">Endonuclease</keyword>
<dbReference type="CDD" id="cd09721">
    <property type="entry name" value="Cas1_I-C"/>
    <property type="match status" value="1"/>
</dbReference>
<dbReference type="InterPro" id="IPR019856">
    <property type="entry name" value="CRISPR-assoc_Cas1_DVULG"/>
</dbReference>
<feature type="binding site" evidence="10">
    <location>
        <position position="237"/>
    </location>
    <ligand>
        <name>Mn(2+)</name>
        <dbReference type="ChEBI" id="CHEBI:29035"/>
    </ligand>
</feature>
<dbReference type="eggNOG" id="COG1518">
    <property type="taxonomic scope" value="Bacteria"/>
</dbReference>
<comment type="caution">
    <text evidence="11">The sequence shown here is derived from an EMBL/GenBank/DDBJ whole genome shotgun (WGS) entry which is preliminary data.</text>
</comment>
<dbReference type="Gene3D" id="3.100.10.20">
    <property type="entry name" value="CRISPR-associated endonuclease Cas1, N-terminal domain"/>
    <property type="match status" value="1"/>
</dbReference>
<dbReference type="InterPro" id="IPR042206">
    <property type="entry name" value="CRISPR-assoc_Cas1_C"/>
</dbReference>
<evidence type="ECO:0000256" key="9">
    <source>
        <dbReference type="ARBA" id="ARBA00038592"/>
    </source>
</evidence>
<evidence type="ECO:0000256" key="2">
    <source>
        <dbReference type="ARBA" id="ARBA00022723"/>
    </source>
</evidence>
<dbReference type="OrthoDB" id="9803119at2"/>
<dbReference type="InterPro" id="IPR002729">
    <property type="entry name" value="CRISPR-assoc_Cas1"/>
</dbReference>
<keyword evidence="7 10" id="KW-0238">DNA-binding</keyword>
<protein>
    <recommendedName>
        <fullName evidence="10">CRISPR-associated endonuclease Cas1</fullName>
        <ecNumber evidence="10">3.1.-.-</ecNumber>
    </recommendedName>
</protein>
<dbReference type="GO" id="GO:0004520">
    <property type="term" value="F:DNA endonuclease activity"/>
    <property type="evidence" value="ECO:0007669"/>
    <property type="project" value="InterPro"/>
</dbReference>
<dbReference type="Proteomes" id="UP000027100">
    <property type="component" value="Unassembled WGS sequence"/>
</dbReference>
<evidence type="ECO:0000313" key="11">
    <source>
        <dbReference type="EMBL" id="KCZ98777.1"/>
    </source>
</evidence>
<feature type="binding site" evidence="10">
    <location>
        <position position="169"/>
    </location>
    <ligand>
        <name>Mn(2+)</name>
        <dbReference type="ChEBI" id="CHEBI:29035"/>
    </ligand>
</feature>
<reference evidence="11 12" key="1">
    <citation type="journal article" date="2014" name="Antonie Van Leeuwenhoek">
        <title>Hyphomonas beringensis sp. nov. and Hyphomonas chukchiensis sp. nov., isolated from surface seawater of the Bering Sea and Chukchi Sea.</title>
        <authorList>
            <person name="Li C."/>
            <person name="Lai Q."/>
            <person name="Li G."/>
            <person name="Dong C."/>
            <person name="Wang J."/>
            <person name="Liao Y."/>
            <person name="Shao Z."/>
        </authorList>
    </citation>
    <scope>NUCLEOTIDE SEQUENCE [LARGE SCALE GENOMIC DNA]</scope>
    <source>
        <strain evidence="11 12">PS728</strain>
    </source>
</reference>
<dbReference type="InterPro" id="IPR042211">
    <property type="entry name" value="CRISPR-assoc_Cas1_N"/>
</dbReference>
<dbReference type="GO" id="GO:0016787">
    <property type="term" value="F:hydrolase activity"/>
    <property type="evidence" value="ECO:0007669"/>
    <property type="project" value="UniProtKB-KW"/>
</dbReference>
<dbReference type="PANTHER" id="PTHR34353:SF2">
    <property type="entry name" value="CRISPR-ASSOCIATED ENDONUCLEASE CAS1 1"/>
    <property type="match status" value="1"/>
</dbReference>
<dbReference type="InterPro" id="IPR050646">
    <property type="entry name" value="Cas1"/>
</dbReference>
<sequence length="346" mass="38140">MKKLLNTLYVTTEWASLHKEGENVVARIDDEPDRRAPLHLLSSIVTFGSISISPALIGACAGAGISIALLDRVGRFQARIEGPSAGNVLLRRAQYRAAESEAGVEIVRSILLGKLANQRGVLLRALRDHGGSMQTEARDAVAAAARRLELMLRGAILQATCIDTLRGHEGDASRLYFSVFNKLIRSPDGEMTFKGRSRRPPLDPVNALLSFLYVLLTHDCRSALEGVGLDPAVGFLHRDRPGRPSLALDLVEELRPALADRLALSLINRRQLRASDFTTSDSGAVFLSDDARKTVLTAWQERKREERLHDFVGERAPIGLMPHLQALLLARHLRGDIDGYPPLFWK</sequence>
<dbReference type="NCBIfam" id="TIGR00287">
    <property type="entry name" value="cas1"/>
    <property type="match status" value="1"/>
</dbReference>
<dbReference type="RefSeq" id="WP_035597553.1">
    <property type="nucleotide sequence ID" value="NZ_ARYM01000009.1"/>
</dbReference>
<evidence type="ECO:0000256" key="10">
    <source>
        <dbReference type="HAMAP-Rule" id="MF_01470"/>
    </source>
</evidence>
<evidence type="ECO:0000256" key="5">
    <source>
        <dbReference type="ARBA" id="ARBA00022842"/>
    </source>
</evidence>
<evidence type="ECO:0000256" key="6">
    <source>
        <dbReference type="ARBA" id="ARBA00023118"/>
    </source>
</evidence>
<feature type="binding site" evidence="10">
    <location>
        <position position="252"/>
    </location>
    <ligand>
        <name>Mn(2+)</name>
        <dbReference type="ChEBI" id="CHEBI:29035"/>
    </ligand>
</feature>
<dbReference type="AlphaFoldDB" id="A0A062V975"/>
<keyword evidence="5 10" id="KW-0460">Magnesium</keyword>
<dbReference type="PATRIC" id="fig|1280954.3.peg.1920"/>
<keyword evidence="6 10" id="KW-0051">Antiviral defense</keyword>
<evidence type="ECO:0000256" key="4">
    <source>
        <dbReference type="ARBA" id="ARBA00022801"/>
    </source>
</evidence>
<comment type="cofactor">
    <cofactor evidence="10">
        <name>Mg(2+)</name>
        <dbReference type="ChEBI" id="CHEBI:18420"/>
    </cofactor>
    <cofactor evidence="10">
        <name>Mn(2+)</name>
        <dbReference type="ChEBI" id="CHEBI:29035"/>
    </cofactor>
</comment>
<dbReference type="EC" id="3.1.-.-" evidence="10"/>
<evidence type="ECO:0000256" key="3">
    <source>
        <dbReference type="ARBA" id="ARBA00022759"/>
    </source>
</evidence>
<evidence type="ECO:0000256" key="8">
    <source>
        <dbReference type="ARBA" id="ARBA00023211"/>
    </source>
</evidence>
<accession>A0A062V975</accession>
<evidence type="ECO:0000256" key="7">
    <source>
        <dbReference type="ARBA" id="ARBA00023125"/>
    </source>
</evidence>
<proteinExistence type="inferred from homology"/>
<dbReference type="GO" id="GO:0051607">
    <property type="term" value="P:defense response to virus"/>
    <property type="evidence" value="ECO:0007669"/>
    <property type="project" value="UniProtKB-UniRule"/>
</dbReference>
<dbReference type="GO" id="GO:0046872">
    <property type="term" value="F:metal ion binding"/>
    <property type="evidence" value="ECO:0007669"/>
    <property type="project" value="UniProtKB-UniRule"/>
</dbReference>